<dbReference type="GO" id="GO:0016987">
    <property type="term" value="F:sigma factor activity"/>
    <property type="evidence" value="ECO:0007669"/>
    <property type="project" value="UniProtKB-KW"/>
</dbReference>
<dbReference type="InterPro" id="IPR014325">
    <property type="entry name" value="RNA_pol_sigma-E_actinobac"/>
</dbReference>
<dbReference type="Pfam" id="PF04542">
    <property type="entry name" value="Sigma70_r2"/>
    <property type="match status" value="1"/>
</dbReference>
<dbReference type="InterPro" id="IPR013249">
    <property type="entry name" value="RNA_pol_sigma70_r4_t2"/>
</dbReference>
<protein>
    <submittedName>
        <fullName evidence="9">SigE family RNA polymerase sigma factor</fullName>
    </submittedName>
</protein>
<dbReference type="GO" id="GO:0006352">
    <property type="term" value="P:DNA-templated transcription initiation"/>
    <property type="evidence" value="ECO:0007669"/>
    <property type="project" value="InterPro"/>
</dbReference>
<dbReference type="GO" id="GO:0003677">
    <property type="term" value="F:DNA binding"/>
    <property type="evidence" value="ECO:0007669"/>
    <property type="project" value="UniProtKB-KW"/>
</dbReference>
<evidence type="ECO:0000256" key="6">
    <source>
        <dbReference type="SAM" id="MobiDB-lite"/>
    </source>
</evidence>
<comment type="similarity">
    <text evidence="1">Belongs to the sigma-70 factor family. ECF subfamily.</text>
</comment>
<dbReference type="SUPFAM" id="SSF88659">
    <property type="entry name" value="Sigma3 and sigma4 domains of RNA polymerase sigma factors"/>
    <property type="match status" value="1"/>
</dbReference>
<evidence type="ECO:0000256" key="4">
    <source>
        <dbReference type="ARBA" id="ARBA00023125"/>
    </source>
</evidence>
<dbReference type="Proteomes" id="UP000282674">
    <property type="component" value="Unassembled WGS sequence"/>
</dbReference>
<sequence length="187" mass="21300">MRPPRSSTHERERADERERANDAPAAELVRLFREHQLGLARTALMIVGDRATAEDVVQDAFVEAHRRIDRLRDPDRMLPYIRASVVNRCRSVLRRRKLAFSIARVHEPPVWSAESAAILGEERREVFLALQGLPRRQREALVLRYYLDLGESEIAEVMGIRGSTVRSTTARALAALATRLGESHDQD</sequence>
<feature type="domain" description="RNA polymerase sigma factor 70 region 4 type 2" evidence="8">
    <location>
        <begin position="125"/>
        <end position="176"/>
    </location>
</feature>
<accession>A0A3M2MG11</accession>
<dbReference type="EMBL" id="RFFG01000001">
    <property type="protein sequence ID" value="RMI47930.1"/>
    <property type="molecule type" value="Genomic_DNA"/>
</dbReference>
<dbReference type="RefSeq" id="WP_122192372.1">
    <property type="nucleotide sequence ID" value="NZ_JBHSKC010000024.1"/>
</dbReference>
<dbReference type="InterPro" id="IPR013325">
    <property type="entry name" value="RNA_pol_sigma_r2"/>
</dbReference>
<evidence type="ECO:0000259" key="8">
    <source>
        <dbReference type="Pfam" id="PF08281"/>
    </source>
</evidence>
<gene>
    <name evidence="9" type="ORF">EBO15_00670</name>
</gene>
<dbReference type="InterPro" id="IPR039425">
    <property type="entry name" value="RNA_pol_sigma-70-like"/>
</dbReference>
<comment type="caution">
    <text evidence="9">The sequence shown here is derived from an EMBL/GenBank/DDBJ whole genome shotgun (WGS) entry which is preliminary data.</text>
</comment>
<keyword evidence="3" id="KW-0731">Sigma factor</keyword>
<evidence type="ECO:0000256" key="2">
    <source>
        <dbReference type="ARBA" id="ARBA00023015"/>
    </source>
</evidence>
<dbReference type="InterPro" id="IPR036388">
    <property type="entry name" value="WH-like_DNA-bd_sf"/>
</dbReference>
<feature type="domain" description="RNA polymerase sigma-70 region 2" evidence="7">
    <location>
        <begin position="31"/>
        <end position="97"/>
    </location>
</feature>
<reference evidence="9 10" key="1">
    <citation type="submission" date="2018-10" db="EMBL/GenBank/DDBJ databases">
        <title>Isolation from soil.</title>
        <authorList>
            <person name="Hu J."/>
        </authorList>
    </citation>
    <scope>NUCLEOTIDE SEQUENCE [LARGE SCALE GENOMIC DNA]</scope>
    <source>
        <strain evidence="9 10">NEAU-Ht49</strain>
    </source>
</reference>
<feature type="region of interest" description="Disordered" evidence="6">
    <location>
        <begin position="1"/>
        <end position="21"/>
    </location>
</feature>
<keyword evidence="2" id="KW-0805">Transcription regulation</keyword>
<dbReference type="Gene3D" id="1.10.1740.10">
    <property type="match status" value="1"/>
</dbReference>
<feature type="compositionally biased region" description="Basic and acidic residues" evidence="6">
    <location>
        <begin position="7"/>
        <end position="21"/>
    </location>
</feature>
<dbReference type="NCBIfam" id="TIGR02983">
    <property type="entry name" value="SigE-fam_strep"/>
    <property type="match status" value="1"/>
</dbReference>
<dbReference type="SUPFAM" id="SSF88946">
    <property type="entry name" value="Sigma2 domain of RNA polymerase sigma factors"/>
    <property type="match status" value="1"/>
</dbReference>
<dbReference type="InterPro" id="IPR007627">
    <property type="entry name" value="RNA_pol_sigma70_r2"/>
</dbReference>
<organism evidence="9 10">
    <name type="scientific">Actinomadura harenae</name>
    <dbReference type="NCBI Taxonomy" id="2483351"/>
    <lineage>
        <taxon>Bacteria</taxon>
        <taxon>Bacillati</taxon>
        <taxon>Actinomycetota</taxon>
        <taxon>Actinomycetes</taxon>
        <taxon>Streptosporangiales</taxon>
        <taxon>Thermomonosporaceae</taxon>
        <taxon>Actinomadura</taxon>
    </lineage>
</organism>
<dbReference type="AlphaFoldDB" id="A0A3M2MG11"/>
<dbReference type="PANTHER" id="PTHR43133:SF50">
    <property type="entry name" value="ECF RNA POLYMERASE SIGMA FACTOR SIGM"/>
    <property type="match status" value="1"/>
</dbReference>
<dbReference type="Gene3D" id="1.10.10.10">
    <property type="entry name" value="Winged helix-like DNA-binding domain superfamily/Winged helix DNA-binding domain"/>
    <property type="match status" value="1"/>
</dbReference>
<evidence type="ECO:0000313" key="10">
    <source>
        <dbReference type="Proteomes" id="UP000282674"/>
    </source>
</evidence>
<evidence type="ECO:0000313" key="9">
    <source>
        <dbReference type="EMBL" id="RMI47930.1"/>
    </source>
</evidence>
<dbReference type="NCBIfam" id="TIGR02937">
    <property type="entry name" value="sigma70-ECF"/>
    <property type="match status" value="1"/>
</dbReference>
<dbReference type="InterPro" id="IPR013324">
    <property type="entry name" value="RNA_pol_sigma_r3/r4-like"/>
</dbReference>
<dbReference type="InterPro" id="IPR014284">
    <property type="entry name" value="RNA_pol_sigma-70_dom"/>
</dbReference>
<dbReference type="OrthoDB" id="2046835at2"/>
<evidence type="ECO:0000256" key="1">
    <source>
        <dbReference type="ARBA" id="ARBA00010641"/>
    </source>
</evidence>
<evidence type="ECO:0000259" key="7">
    <source>
        <dbReference type="Pfam" id="PF04542"/>
    </source>
</evidence>
<keyword evidence="5" id="KW-0804">Transcription</keyword>
<keyword evidence="10" id="KW-1185">Reference proteome</keyword>
<evidence type="ECO:0000256" key="3">
    <source>
        <dbReference type="ARBA" id="ARBA00023082"/>
    </source>
</evidence>
<keyword evidence="4" id="KW-0238">DNA-binding</keyword>
<name>A0A3M2MG11_9ACTN</name>
<dbReference type="PANTHER" id="PTHR43133">
    <property type="entry name" value="RNA POLYMERASE ECF-TYPE SIGMA FACTO"/>
    <property type="match status" value="1"/>
</dbReference>
<dbReference type="Pfam" id="PF08281">
    <property type="entry name" value="Sigma70_r4_2"/>
    <property type="match status" value="1"/>
</dbReference>
<proteinExistence type="inferred from homology"/>
<evidence type="ECO:0000256" key="5">
    <source>
        <dbReference type="ARBA" id="ARBA00023163"/>
    </source>
</evidence>